<name>A0AAV4EWB3_9GAST</name>
<dbReference type="SUPFAM" id="SSF57756">
    <property type="entry name" value="Retrovirus zinc finger-like domains"/>
    <property type="match status" value="1"/>
</dbReference>
<sequence>MTYAKVFNDLKKSITPTATDRAAVNACVTRQLSDELDSQLIQLNCNIHPLDSVARPCKLSLVKLDKAQDIHGNCYGADGTAADLISAVSVLRHFEDHRDQIDFYLLKYERYAKTNGWPETSWASHLSALLKGKALETYSRLGEEEATNYSSYVKTAFLKRYNLTMEGFKGRFRISRPEQGAVIQCVQLRVAGLLIERDPKTSIKLVDLVEKYAEAHGTRTAFSKDQVKRRNDLRPQEREDRKYTQLQDRDKWKTITCHKCDKPGHVAKECWGRPQKAAIIEFKPGDSPRRIFTAELLEAARRGPSFRKIAILVMEGGEERVGAPLVANQS</sequence>
<dbReference type="EMBL" id="BMAT01000380">
    <property type="protein sequence ID" value="GFR65352.1"/>
    <property type="molecule type" value="Genomic_DNA"/>
</dbReference>
<comment type="caution">
    <text evidence="3">The sequence shown here is derived from an EMBL/GenBank/DDBJ whole genome shotgun (WGS) entry which is preliminary data.</text>
</comment>
<dbReference type="Gene3D" id="4.10.60.10">
    <property type="entry name" value="Zinc finger, CCHC-type"/>
    <property type="match status" value="1"/>
</dbReference>
<dbReference type="PANTHER" id="PTHR46888">
    <property type="entry name" value="ZINC KNUCKLE DOMAINCONTAINING PROTEIN-RELATED"/>
    <property type="match status" value="1"/>
</dbReference>
<dbReference type="Proteomes" id="UP000762676">
    <property type="component" value="Unassembled WGS sequence"/>
</dbReference>
<dbReference type="GO" id="GO:0008270">
    <property type="term" value="F:zinc ion binding"/>
    <property type="evidence" value="ECO:0007669"/>
    <property type="project" value="UniProtKB-KW"/>
</dbReference>
<keyword evidence="1" id="KW-0862">Zinc</keyword>
<dbReference type="InterPro" id="IPR001878">
    <property type="entry name" value="Znf_CCHC"/>
</dbReference>
<feature type="domain" description="CCHC-type" evidence="2">
    <location>
        <begin position="257"/>
        <end position="270"/>
    </location>
</feature>
<dbReference type="GO" id="GO:0003676">
    <property type="term" value="F:nucleic acid binding"/>
    <property type="evidence" value="ECO:0007669"/>
    <property type="project" value="InterPro"/>
</dbReference>
<keyword evidence="4" id="KW-1185">Reference proteome</keyword>
<evidence type="ECO:0000259" key="2">
    <source>
        <dbReference type="PROSITE" id="PS50158"/>
    </source>
</evidence>
<dbReference type="Pfam" id="PF00098">
    <property type="entry name" value="zf-CCHC"/>
    <property type="match status" value="1"/>
</dbReference>
<proteinExistence type="predicted"/>
<dbReference type="PANTHER" id="PTHR46888:SF1">
    <property type="entry name" value="RIBONUCLEASE H"/>
    <property type="match status" value="1"/>
</dbReference>
<keyword evidence="1" id="KW-0479">Metal-binding</keyword>
<gene>
    <name evidence="3" type="ORF">ElyMa_000201700</name>
</gene>
<dbReference type="PROSITE" id="PS50158">
    <property type="entry name" value="ZF_CCHC"/>
    <property type="match status" value="1"/>
</dbReference>
<organism evidence="3 4">
    <name type="scientific">Elysia marginata</name>
    <dbReference type="NCBI Taxonomy" id="1093978"/>
    <lineage>
        <taxon>Eukaryota</taxon>
        <taxon>Metazoa</taxon>
        <taxon>Spiralia</taxon>
        <taxon>Lophotrochozoa</taxon>
        <taxon>Mollusca</taxon>
        <taxon>Gastropoda</taxon>
        <taxon>Heterobranchia</taxon>
        <taxon>Euthyneura</taxon>
        <taxon>Panpulmonata</taxon>
        <taxon>Sacoglossa</taxon>
        <taxon>Placobranchoidea</taxon>
        <taxon>Plakobranchidae</taxon>
        <taxon>Elysia</taxon>
    </lineage>
</organism>
<protein>
    <recommendedName>
        <fullName evidence="2">CCHC-type domain-containing protein</fullName>
    </recommendedName>
</protein>
<dbReference type="AlphaFoldDB" id="A0AAV4EWB3"/>
<evidence type="ECO:0000256" key="1">
    <source>
        <dbReference type="PROSITE-ProRule" id="PRU00047"/>
    </source>
</evidence>
<evidence type="ECO:0000313" key="4">
    <source>
        <dbReference type="Proteomes" id="UP000762676"/>
    </source>
</evidence>
<keyword evidence="1" id="KW-0863">Zinc-finger</keyword>
<dbReference type="InterPro" id="IPR036875">
    <property type="entry name" value="Znf_CCHC_sf"/>
</dbReference>
<evidence type="ECO:0000313" key="3">
    <source>
        <dbReference type="EMBL" id="GFR65352.1"/>
    </source>
</evidence>
<accession>A0AAV4EWB3</accession>
<reference evidence="3 4" key="1">
    <citation type="journal article" date="2021" name="Elife">
        <title>Chloroplast acquisition without the gene transfer in kleptoplastic sea slugs, Plakobranchus ocellatus.</title>
        <authorList>
            <person name="Maeda T."/>
            <person name="Takahashi S."/>
            <person name="Yoshida T."/>
            <person name="Shimamura S."/>
            <person name="Takaki Y."/>
            <person name="Nagai Y."/>
            <person name="Toyoda A."/>
            <person name="Suzuki Y."/>
            <person name="Arimoto A."/>
            <person name="Ishii H."/>
            <person name="Satoh N."/>
            <person name="Nishiyama T."/>
            <person name="Hasebe M."/>
            <person name="Maruyama T."/>
            <person name="Minagawa J."/>
            <person name="Obokata J."/>
            <person name="Shigenobu S."/>
        </authorList>
    </citation>
    <scope>NUCLEOTIDE SEQUENCE [LARGE SCALE GENOMIC DNA]</scope>
</reference>